<dbReference type="GO" id="GO:0098552">
    <property type="term" value="C:side of membrane"/>
    <property type="evidence" value="ECO:0007669"/>
    <property type="project" value="UniProtKB-KW"/>
</dbReference>
<feature type="chain" id="PRO_5004058486" evidence="10">
    <location>
        <begin position="22"/>
        <end position="493"/>
    </location>
</feature>
<keyword evidence="4" id="KW-0336">GPI-anchor</keyword>
<evidence type="ECO:0000259" key="12">
    <source>
        <dbReference type="Pfam" id="PF13206"/>
    </source>
</evidence>
<protein>
    <submittedName>
        <fullName evidence="13">Variant surface glycoprotein 521</fullName>
    </submittedName>
</protein>
<comment type="function">
    <text evidence="1">VSG forms a coat on the surface of the parasite. The trypanosome evades the immune response of the host by expressing a series of antigenically distinct VSGs from an estimated 1000 VSG genes.</text>
</comment>
<evidence type="ECO:0000256" key="8">
    <source>
        <dbReference type="ARBA" id="ARBA00023288"/>
    </source>
</evidence>
<feature type="signal peptide" evidence="10">
    <location>
        <begin position="1"/>
        <end position="21"/>
    </location>
</feature>
<evidence type="ECO:0000256" key="9">
    <source>
        <dbReference type="SAM" id="MobiDB-lite"/>
    </source>
</evidence>
<reference evidence="13" key="1">
    <citation type="submission" date="2013-02" db="EMBL/GenBank/DDBJ databases">
        <authorList>
            <person name="Cross G.A.M."/>
            <person name="Kim H.-S."/>
            <person name="Wickstead B."/>
        </authorList>
    </citation>
    <scope>NUCLEOTIDE SEQUENCE</scope>
    <source>
        <strain evidence="13">Lister 427</strain>
    </source>
</reference>
<proteinExistence type="predicted"/>
<dbReference type="GO" id="GO:0005886">
    <property type="term" value="C:plasma membrane"/>
    <property type="evidence" value="ECO:0007669"/>
    <property type="project" value="UniProtKB-SubCell"/>
</dbReference>
<sequence length="493" mass="53311">MKETWLGIFLLQVALTPPVFAAFEAENGADMHMLCNLLSLETLTPEDPIETHDFSKDINEIRQMNMTTAPAAWQALFEGGKATNSWKIKSGPNKEEPMKTHWQATYDGWVADLERTTAKEAGKTWIELNPPPSGEWEKHESHKIINRTLRYLIEANTEMVALQEKVRSTKPQEAAALLSEAFYGEGNKDGKPTKANTINGAGGYASGCATNGGKSILGDLMCVCGSTAPGGTQDCTGTNVNLAGDSDMSTKFEAAKQLCKEKPAGRLTESRIRAAEQSAKQAIRTSENGGSQIKHLGKISGAGCTGAAGQQCVIYTNYLAGDSTAKSVANIPWIKKLEAAAAALEDRDLTQAKASSKAVEVKTLIAQAKQAYLAGTRPINHSQTVTNHNTKIQKEDCTKHTTNDTCTQNNCKWNSTTYTTGSHCKPKNGEEQKTQGTDGAAGTNAEGKKCSDKKKDDCKSPNCKWDRRKMQSSSFLVNNKLTLSMAAIFMSLV</sequence>
<dbReference type="Pfam" id="PF10659">
    <property type="entry name" value="Trypan_glycop_C"/>
    <property type="match status" value="1"/>
</dbReference>
<keyword evidence="5 10" id="KW-0732">Signal</keyword>
<evidence type="ECO:0000313" key="13">
    <source>
        <dbReference type="EMBL" id="AGH61080.1"/>
    </source>
</evidence>
<reference evidence="13" key="2">
    <citation type="journal article" date="2014" name="Mol. Biochem. Parasitol.">
        <title>Capturing the variant surface glycoprotein repertoire (the VSGnome) of Trypanosoma brucei Lister 427.</title>
        <authorList>
            <person name="Cross G.A."/>
            <person name="Kim H.S."/>
            <person name="Wickstead B."/>
        </authorList>
    </citation>
    <scope>NUCLEOTIDE SEQUENCE</scope>
    <source>
        <strain evidence="13">Lister 427</strain>
    </source>
</reference>
<keyword evidence="8" id="KW-0449">Lipoprotein</keyword>
<dbReference type="Pfam" id="PF13206">
    <property type="entry name" value="VSG_B"/>
    <property type="match status" value="1"/>
</dbReference>
<dbReference type="VEuPathDB" id="TriTrypDB:Tb427_000331800"/>
<comment type="subcellular location">
    <subcellularLocation>
        <location evidence="2">Cell membrane</location>
        <topology evidence="2">Lipid-anchor</topology>
        <topology evidence="2">GPI-anchor</topology>
    </subcellularLocation>
</comment>
<evidence type="ECO:0000256" key="2">
    <source>
        <dbReference type="ARBA" id="ARBA00004609"/>
    </source>
</evidence>
<feature type="domain" description="Trypanosome variant surface glycoprotein C-terminal" evidence="11">
    <location>
        <begin position="397"/>
        <end position="493"/>
    </location>
</feature>
<evidence type="ECO:0000256" key="4">
    <source>
        <dbReference type="ARBA" id="ARBA00022622"/>
    </source>
</evidence>
<evidence type="ECO:0000256" key="1">
    <source>
        <dbReference type="ARBA" id="ARBA00002523"/>
    </source>
</evidence>
<keyword evidence="6" id="KW-0472">Membrane</keyword>
<accession>M4TDE8</accession>
<feature type="compositionally biased region" description="Basic and acidic residues" evidence="9">
    <location>
        <begin position="446"/>
        <end position="459"/>
    </location>
</feature>
<evidence type="ECO:0000256" key="10">
    <source>
        <dbReference type="SAM" id="SignalP"/>
    </source>
</evidence>
<dbReference type="VEuPathDB" id="TriTrypDB:Tb927.4.5560"/>
<dbReference type="AlphaFoldDB" id="M4TDE8"/>
<dbReference type="InterPro" id="IPR019609">
    <property type="entry name" value="Variant_surf_glycoprt_trypan_C"/>
</dbReference>
<organism evidence="13">
    <name type="scientific">Trypanosoma brucei</name>
    <dbReference type="NCBI Taxonomy" id="5691"/>
    <lineage>
        <taxon>Eukaryota</taxon>
        <taxon>Discoba</taxon>
        <taxon>Euglenozoa</taxon>
        <taxon>Kinetoplastea</taxon>
        <taxon>Metakinetoplastina</taxon>
        <taxon>Trypanosomatida</taxon>
        <taxon>Trypanosomatidae</taxon>
        <taxon>Trypanosoma</taxon>
    </lineage>
</organism>
<evidence type="ECO:0000256" key="3">
    <source>
        <dbReference type="ARBA" id="ARBA00022475"/>
    </source>
</evidence>
<keyword evidence="7" id="KW-0325">Glycoprotein</keyword>
<evidence type="ECO:0000259" key="11">
    <source>
        <dbReference type="Pfam" id="PF10659"/>
    </source>
</evidence>
<dbReference type="EMBL" id="KC613649">
    <property type="protein sequence ID" value="AGH61080.1"/>
    <property type="molecule type" value="Genomic_DNA"/>
</dbReference>
<feature type="domain" description="Trypanosome variant surface glycoprotein B-type N-terminal" evidence="12">
    <location>
        <begin position="19"/>
        <end position="362"/>
    </location>
</feature>
<dbReference type="VEuPathDB" id="TriTrypDB:Tb1125.4.5560"/>
<dbReference type="InterPro" id="IPR025932">
    <property type="entry name" value="Trypano_VSG_B_N_dom"/>
</dbReference>
<evidence type="ECO:0000256" key="6">
    <source>
        <dbReference type="ARBA" id="ARBA00023136"/>
    </source>
</evidence>
<keyword evidence="3" id="KW-1003">Cell membrane</keyword>
<dbReference type="Gene3D" id="3.30.1680.40">
    <property type="match status" value="1"/>
</dbReference>
<name>M4TDE8_9TRYP</name>
<evidence type="ECO:0000256" key="5">
    <source>
        <dbReference type="ARBA" id="ARBA00022729"/>
    </source>
</evidence>
<evidence type="ECO:0000256" key="7">
    <source>
        <dbReference type="ARBA" id="ARBA00023180"/>
    </source>
</evidence>
<feature type="region of interest" description="Disordered" evidence="9">
    <location>
        <begin position="420"/>
        <end position="459"/>
    </location>
</feature>